<protein>
    <recommendedName>
        <fullName evidence="1">DUF402 domain-containing protein</fullName>
    </recommendedName>
</protein>
<gene>
    <name evidence="2" type="ORF">AMD00_05660</name>
</gene>
<dbReference type="InterPro" id="IPR007295">
    <property type="entry name" value="DUF402"/>
</dbReference>
<dbReference type="RefSeq" id="WP_053416083.1">
    <property type="nucleotide sequence ID" value="NZ_LILB01000001.1"/>
</dbReference>
<organism evidence="2 3">
    <name type="scientific">Viridibacillus arvi</name>
    <dbReference type="NCBI Taxonomy" id="263475"/>
    <lineage>
        <taxon>Bacteria</taxon>
        <taxon>Bacillati</taxon>
        <taxon>Bacillota</taxon>
        <taxon>Bacilli</taxon>
        <taxon>Bacillales</taxon>
        <taxon>Caryophanaceae</taxon>
        <taxon>Viridibacillus</taxon>
    </lineage>
</organism>
<dbReference type="EMBL" id="LILB01000001">
    <property type="protein sequence ID" value="KOO51914.1"/>
    <property type="molecule type" value="Genomic_DNA"/>
</dbReference>
<dbReference type="Pfam" id="PF04167">
    <property type="entry name" value="DUF402"/>
    <property type="match status" value="1"/>
</dbReference>
<keyword evidence="3" id="KW-1185">Reference proteome</keyword>
<dbReference type="AlphaFoldDB" id="A0A0M0LLJ4"/>
<dbReference type="Proteomes" id="UP000036867">
    <property type="component" value="Unassembled WGS sequence"/>
</dbReference>
<accession>A0A0M0LLJ4</accession>
<comment type="caution">
    <text evidence="2">The sequence shown here is derived from an EMBL/GenBank/DDBJ whole genome shotgun (WGS) entry which is preliminary data.</text>
</comment>
<feature type="domain" description="DUF402" evidence="1">
    <location>
        <begin position="59"/>
        <end position="161"/>
    </location>
</feature>
<name>A0A0M0LLJ4_9BACL</name>
<dbReference type="STRING" id="263475.AMD00_05660"/>
<evidence type="ECO:0000313" key="3">
    <source>
        <dbReference type="Proteomes" id="UP000036867"/>
    </source>
</evidence>
<dbReference type="PANTHER" id="PTHR41271:SF1">
    <property type="entry name" value="DUF402 DOMAIN-CONTAINING PROTEIN"/>
    <property type="match status" value="1"/>
</dbReference>
<dbReference type="GeneID" id="301135589"/>
<sequence length="180" mass="21323">MLKKRFVTREDWTRILEREFKQLYISDTSFSGNIALLTLKKVKEPLWTYHCNKKICIVDNGYSWLQQLPENEHFAITTMFNESNEIIQWYIDITTHNGIENGVPYMEDLFLDLIVLPTGEIIKKDLEEIEEALDEGWITKEQYNLAFSTFNTIYEELQNGTFKYLKLSNVHRECLLQGNL</sequence>
<evidence type="ECO:0000259" key="1">
    <source>
        <dbReference type="Pfam" id="PF04167"/>
    </source>
</evidence>
<dbReference type="SUPFAM" id="SSF159234">
    <property type="entry name" value="FomD-like"/>
    <property type="match status" value="1"/>
</dbReference>
<dbReference type="OrthoDB" id="2002222at2"/>
<dbReference type="PANTHER" id="PTHR41271">
    <property type="entry name" value="DUF402 DOMAIN-CONTAINING PROTEIN"/>
    <property type="match status" value="1"/>
</dbReference>
<dbReference type="Gene3D" id="2.40.380.10">
    <property type="entry name" value="FomD-like"/>
    <property type="match status" value="1"/>
</dbReference>
<dbReference type="InterPro" id="IPR035930">
    <property type="entry name" value="FomD-like_sf"/>
</dbReference>
<proteinExistence type="predicted"/>
<reference evidence="3" key="1">
    <citation type="submission" date="2015-08" db="EMBL/GenBank/DDBJ databases">
        <title>Fjat-10028 dsm 16317.</title>
        <authorList>
            <person name="Liu B."/>
            <person name="Wang J."/>
            <person name="Zhu Y."/>
            <person name="Liu G."/>
            <person name="Chen Q."/>
            <person name="Chen Z."/>
            <person name="Lan J."/>
            <person name="Che J."/>
            <person name="Ge C."/>
            <person name="Shi H."/>
            <person name="Pan Z."/>
            <person name="Liu X."/>
        </authorList>
    </citation>
    <scope>NUCLEOTIDE SEQUENCE [LARGE SCALE GENOMIC DNA]</scope>
    <source>
        <strain evidence="3">DSM 16317</strain>
    </source>
</reference>
<evidence type="ECO:0000313" key="2">
    <source>
        <dbReference type="EMBL" id="KOO51914.1"/>
    </source>
</evidence>